<keyword evidence="4" id="KW-0342">GTP-binding</keyword>
<dbReference type="Proteomes" id="UP000051276">
    <property type="component" value="Unassembled WGS sequence"/>
</dbReference>
<dbReference type="PANTHER" id="PTHR10465">
    <property type="entry name" value="TRANSMEMBRANE GTPASE FZO1"/>
    <property type="match status" value="1"/>
</dbReference>
<keyword evidence="5" id="KW-0472">Membrane</keyword>
<gene>
    <name evidence="7" type="ORF">Ga0076813_15811</name>
</gene>
<sequence length="345" mass="39089">MHPAGKIIESRLQHLETHLEQENPVLLETVKSFRTLDEIGFKLGLLAGDNSYSMQIPWWPLISILGTFSAGKSTFINHYIGHKIQRSGNQAVDDKFTVICYSREETGHALPGVALDSDPRFPFYQMSDEIEKVATGEGARIDAYLQLKTCPSDKLRGKIVIDSPGFDADAQRTATLRITDHIIGLSDLVLVFFDARHPEPGAMRDTLDHLIDDTISRPDSGKFLYILNQIDTTARENNPEDVIAAWQRALGERGLTAGRFYTIYSPDAAVPIEDTALRERYEQKRDQDLKDIHGRMEEVEIERAYRIVGALEKTARDIEERSIPLVAKTLKRWRKRVFWGDGVLI</sequence>
<comment type="subcellular location">
    <subcellularLocation>
        <location evidence="1">Membrane</location>
    </subcellularLocation>
</comment>
<comment type="caution">
    <text evidence="7">The sequence shown here is derived from an EMBL/GenBank/DDBJ whole genome shotgun (WGS) entry which is preliminary data.</text>
</comment>
<accession>A0A0T5ZAJ6</accession>
<dbReference type="PATRIC" id="fig|54398.4.peg.1067"/>
<dbReference type="GO" id="GO:0008053">
    <property type="term" value="P:mitochondrial fusion"/>
    <property type="evidence" value="ECO:0007669"/>
    <property type="project" value="TreeGrafter"/>
</dbReference>
<dbReference type="SUPFAM" id="SSF52540">
    <property type="entry name" value="P-loop containing nucleoside triphosphate hydrolases"/>
    <property type="match status" value="1"/>
</dbReference>
<dbReference type="InterPro" id="IPR027094">
    <property type="entry name" value="Mitofusin_fam"/>
</dbReference>
<evidence type="ECO:0000256" key="5">
    <source>
        <dbReference type="ARBA" id="ARBA00023136"/>
    </source>
</evidence>
<keyword evidence="3" id="KW-0378">Hydrolase</keyword>
<organism evidence="7 8">
    <name type="scientific">endosymbiont of Ridgeia piscesae</name>
    <dbReference type="NCBI Taxonomy" id="54398"/>
    <lineage>
        <taxon>Bacteria</taxon>
        <taxon>Pseudomonadati</taxon>
        <taxon>Pseudomonadota</taxon>
        <taxon>Gammaproteobacteria</taxon>
        <taxon>sulfur-oxidizing symbionts</taxon>
    </lineage>
</organism>
<dbReference type="InterPro" id="IPR027417">
    <property type="entry name" value="P-loop_NTPase"/>
</dbReference>
<dbReference type="AlphaFoldDB" id="A0A0T5ZAJ6"/>
<feature type="non-terminal residue" evidence="7">
    <location>
        <position position="345"/>
    </location>
</feature>
<feature type="domain" description="Dynamin N-terminal" evidence="6">
    <location>
        <begin position="62"/>
        <end position="224"/>
    </location>
</feature>
<dbReference type="STRING" id="54398.Ga0074115_11081"/>
<dbReference type="GO" id="GO:0016020">
    <property type="term" value="C:membrane"/>
    <property type="evidence" value="ECO:0007669"/>
    <property type="project" value="UniProtKB-SubCell"/>
</dbReference>
<dbReference type="GO" id="GO:0005525">
    <property type="term" value="F:GTP binding"/>
    <property type="evidence" value="ECO:0007669"/>
    <property type="project" value="UniProtKB-KW"/>
</dbReference>
<evidence type="ECO:0000256" key="3">
    <source>
        <dbReference type="ARBA" id="ARBA00022801"/>
    </source>
</evidence>
<evidence type="ECO:0000256" key="2">
    <source>
        <dbReference type="ARBA" id="ARBA00022741"/>
    </source>
</evidence>
<dbReference type="Gene3D" id="3.40.50.300">
    <property type="entry name" value="P-loop containing nucleotide triphosphate hydrolases"/>
    <property type="match status" value="1"/>
</dbReference>
<reference evidence="7 8" key="1">
    <citation type="submission" date="2015-11" db="EMBL/GenBank/DDBJ databases">
        <title>The genome of Candidatus Endoriftia persephone in Ridgeia piscesae and population structure of the North Eastern Pacific vestimentiferan symbionts.</title>
        <authorList>
            <person name="Perez M."/>
            <person name="Juniper K.S."/>
        </authorList>
    </citation>
    <scope>NUCLEOTIDE SEQUENCE [LARGE SCALE GENOMIC DNA]</scope>
    <source>
        <strain evidence="7">Ind10</strain>
    </source>
</reference>
<protein>
    <submittedName>
        <fullName evidence="7">Dynamin family protein</fullName>
    </submittedName>
</protein>
<dbReference type="PANTHER" id="PTHR10465:SF0">
    <property type="entry name" value="SARCALUMENIN"/>
    <property type="match status" value="1"/>
</dbReference>
<evidence type="ECO:0000256" key="4">
    <source>
        <dbReference type="ARBA" id="ARBA00023134"/>
    </source>
</evidence>
<keyword evidence="2" id="KW-0547">Nucleotide-binding</keyword>
<evidence type="ECO:0000313" key="7">
    <source>
        <dbReference type="EMBL" id="KRT59622.1"/>
    </source>
</evidence>
<dbReference type="Pfam" id="PF00350">
    <property type="entry name" value="Dynamin_N"/>
    <property type="match status" value="1"/>
</dbReference>
<dbReference type="InterPro" id="IPR045063">
    <property type="entry name" value="Dynamin_N"/>
</dbReference>
<dbReference type="RefSeq" id="WP_082626771.1">
    <property type="nucleotide sequence ID" value="NZ_KQ556887.1"/>
</dbReference>
<dbReference type="GO" id="GO:0003924">
    <property type="term" value="F:GTPase activity"/>
    <property type="evidence" value="ECO:0007669"/>
    <property type="project" value="InterPro"/>
</dbReference>
<evidence type="ECO:0000313" key="8">
    <source>
        <dbReference type="Proteomes" id="UP000051276"/>
    </source>
</evidence>
<proteinExistence type="predicted"/>
<name>A0A0T5ZAJ6_9GAMM</name>
<dbReference type="EMBL" id="LMXI01000113">
    <property type="protein sequence ID" value="KRT59622.1"/>
    <property type="molecule type" value="Genomic_DNA"/>
</dbReference>
<evidence type="ECO:0000259" key="6">
    <source>
        <dbReference type="Pfam" id="PF00350"/>
    </source>
</evidence>
<evidence type="ECO:0000256" key="1">
    <source>
        <dbReference type="ARBA" id="ARBA00004370"/>
    </source>
</evidence>